<sequence>MERTIKKSLSFGELTLKITEVGEDWHLLLTGGEKPHVGCAVLAVPRPSLTGSGKTSVTSSVLNLTGHKDETICRYLAEEIAKRKNAVTVCTGGVHVDHITKEQMEEVLSTVKDMAEACGMQEVEG</sequence>
<proteinExistence type="predicted"/>
<comment type="caution">
    <text evidence="2">The sequence shown here is derived from an EMBL/GenBank/DDBJ whole genome shotgun (WGS) entry which is preliminary data.</text>
</comment>
<dbReference type="EMBL" id="QZDT01000007">
    <property type="protein sequence ID" value="NBJ92296.1"/>
    <property type="molecule type" value="Genomic_DNA"/>
</dbReference>
<evidence type="ECO:0000259" key="1">
    <source>
        <dbReference type="Pfam" id="PF21758"/>
    </source>
</evidence>
<reference evidence="2" key="1">
    <citation type="submission" date="2018-09" db="EMBL/GenBank/DDBJ databases">
        <title>Murine metabolic-syndrome-specific gut microbial biobank.</title>
        <authorList>
            <person name="Liu C."/>
        </authorList>
    </citation>
    <scope>NUCLEOTIDE SEQUENCE</scope>
    <source>
        <strain evidence="2">D42-62</strain>
    </source>
</reference>
<keyword evidence="3" id="KW-1185">Reference proteome</keyword>
<protein>
    <recommendedName>
        <fullName evidence="1">Prenylated flavin chaperone LpdD-like domain-containing protein</fullName>
    </recommendedName>
</protein>
<dbReference type="Pfam" id="PF21758">
    <property type="entry name" value="PAC_bac"/>
    <property type="match status" value="1"/>
</dbReference>
<accession>A0A9X5BE36</accession>
<feature type="domain" description="Prenylated flavin chaperone LpdD-like" evidence="1">
    <location>
        <begin position="13"/>
        <end position="118"/>
    </location>
</feature>
<organism evidence="2 3">
    <name type="scientific">Parablautia muri</name>
    <dbReference type="NCBI Taxonomy" id="2320879"/>
    <lineage>
        <taxon>Bacteria</taxon>
        <taxon>Bacillati</taxon>
        <taxon>Bacillota</taxon>
        <taxon>Clostridia</taxon>
        <taxon>Lachnospirales</taxon>
        <taxon>Lachnospiraceae</taxon>
        <taxon>Parablautia</taxon>
    </lineage>
</organism>
<evidence type="ECO:0000313" key="2">
    <source>
        <dbReference type="EMBL" id="NBJ92296.1"/>
    </source>
</evidence>
<dbReference type="OrthoDB" id="5878625at2"/>
<dbReference type="RefSeq" id="WP_160559393.1">
    <property type="nucleotide sequence ID" value="NZ_QZDT01000007.1"/>
</dbReference>
<name>A0A9X5BE36_9FIRM</name>
<evidence type="ECO:0000313" key="3">
    <source>
        <dbReference type="Proteomes" id="UP001154420"/>
    </source>
</evidence>
<dbReference type="Proteomes" id="UP001154420">
    <property type="component" value="Unassembled WGS sequence"/>
</dbReference>
<dbReference type="InterPro" id="IPR048844">
    <property type="entry name" value="LpdD_chaperone-like"/>
</dbReference>
<gene>
    <name evidence="2" type="ORF">D5281_06725</name>
</gene>
<dbReference type="AlphaFoldDB" id="A0A9X5BE36"/>